<dbReference type="PATRIC" id="fig|1813736.3.peg.4424"/>
<accession>A0A143PQP8</accession>
<reference evidence="3" key="2">
    <citation type="submission" date="2016-04" db="EMBL/GenBank/DDBJ databases">
        <title>First Complete Genome Sequence of a Subdivision 6 Acidobacterium.</title>
        <authorList>
            <person name="Huang S."/>
            <person name="Vieira S."/>
            <person name="Bunk B."/>
            <person name="Riedel T."/>
            <person name="Sproeer C."/>
            <person name="Overmann J."/>
        </authorList>
    </citation>
    <scope>NUCLEOTIDE SEQUENCE [LARGE SCALE GENOMIC DNA]</scope>
    <source>
        <strain evidence="3">DSM 100886 HEG_-6_39</strain>
    </source>
</reference>
<name>A0A143PQP8_LUTPR</name>
<evidence type="ECO:0000259" key="1">
    <source>
        <dbReference type="SMART" id="SM00842"/>
    </source>
</evidence>
<dbReference type="NCBIfam" id="TIGR01175">
    <property type="entry name" value="pilM"/>
    <property type="match status" value="1"/>
</dbReference>
<dbReference type="InterPro" id="IPR043129">
    <property type="entry name" value="ATPase_NBD"/>
</dbReference>
<dbReference type="Gene3D" id="3.30.1490.300">
    <property type="match status" value="1"/>
</dbReference>
<dbReference type="SUPFAM" id="SSF53067">
    <property type="entry name" value="Actin-like ATPase domain"/>
    <property type="match status" value="2"/>
</dbReference>
<dbReference type="PANTHER" id="PTHR32432">
    <property type="entry name" value="CELL DIVISION PROTEIN FTSA-RELATED"/>
    <property type="match status" value="1"/>
</dbReference>
<evidence type="ECO:0000313" key="2">
    <source>
        <dbReference type="EMBL" id="AMY10942.1"/>
    </source>
</evidence>
<evidence type="ECO:0000313" key="3">
    <source>
        <dbReference type="Proteomes" id="UP000076079"/>
    </source>
</evidence>
<dbReference type="SMART" id="SM00842">
    <property type="entry name" value="FtsA"/>
    <property type="match status" value="1"/>
</dbReference>
<dbReference type="EMBL" id="CP015136">
    <property type="protein sequence ID" value="AMY10942.1"/>
    <property type="molecule type" value="Genomic_DNA"/>
</dbReference>
<dbReference type="RefSeq" id="WP_110172534.1">
    <property type="nucleotide sequence ID" value="NZ_CP015136.1"/>
</dbReference>
<dbReference type="KEGG" id="abac:LuPra_04185"/>
<dbReference type="InterPro" id="IPR050696">
    <property type="entry name" value="FtsA/MreB"/>
</dbReference>
<dbReference type="InterPro" id="IPR003494">
    <property type="entry name" value="SHS2_FtsA"/>
</dbReference>
<dbReference type="Gene3D" id="3.30.420.40">
    <property type="match status" value="2"/>
</dbReference>
<dbReference type="PIRSF" id="PIRSF019169">
    <property type="entry name" value="PilM"/>
    <property type="match status" value="1"/>
</dbReference>
<reference evidence="2 3" key="1">
    <citation type="journal article" date="2016" name="Genome Announc.">
        <title>First Complete Genome Sequence of a Subdivision 6 Acidobacterium Strain.</title>
        <authorList>
            <person name="Huang S."/>
            <person name="Vieira S."/>
            <person name="Bunk B."/>
            <person name="Riedel T."/>
            <person name="Sproer C."/>
            <person name="Overmann J."/>
        </authorList>
    </citation>
    <scope>NUCLEOTIDE SEQUENCE [LARGE SCALE GENOMIC DNA]</scope>
    <source>
        <strain evidence="3">DSM 100886 HEG_-6_39</strain>
    </source>
</reference>
<sequence length="353" mass="37507">MLFRKQKPVVGLDIGSSAVKAVELKASGKGWKVVAFGVEPLPADTIVDGAIIDGTAVADAIRRLFERLGIKNREVAASLSGNAVIVKKITLPAMTDAELATSITWEAEQYIPFDIQDVNLDYQILTRPPKNAAGATMDVLLVAAKKETIADYTGVIAQAGRVPAIVDVDAFALQNAYEVNYGTRDAIVALLNIGASAININIVRGDQSLFTRDVPIGGNAYTEALQKDFQITQESADLLKRGYPADGLEPAQTGPSLQMVTEAILLEVQKTLDFFRGTTGADHIDLLLVTGGGSQVTGLVDALHERLGYPVEFLDPFKTVSFDAARFGVPVIAEAAAAATVAVGLALRRMGDR</sequence>
<organism evidence="2 3">
    <name type="scientific">Luteitalea pratensis</name>
    <dbReference type="NCBI Taxonomy" id="1855912"/>
    <lineage>
        <taxon>Bacteria</taxon>
        <taxon>Pseudomonadati</taxon>
        <taxon>Acidobacteriota</taxon>
        <taxon>Vicinamibacteria</taxon>
        <taxon>Vicinamibacterales</taxon>
        <taxon>Vicinamibacteraceae</taxon>
        <taxon>Luteitalea</taxon>
    </lineage>
</organism>
<proteinExistence type="predicted"/>
<dbReference type="CDD" id="cd24049">
    <property type="entry name" value="ASKHA_NBD_PilM"/>
    <property type="match status" value="1"/>
</dbReference>
<dbReference type="GO" id="GO:0051301">
    <property type="term" value="P:cell division"/>
    <property type="evidence" value="ECO:0007669"/>
    <property type="project" value="InterPro"/>
</dbReference>
<dbReference type="OrthoDB" id="9773403at2"/>
<dbReference type="InterPro" id="IPR005883">
    <property type="entry name" value="PilM"/>
</dbReference>
<dbReference type="STRING" id="1855912.LuPra_04185"/>
<dbReference type="AlphaFoldDB" id="A0A143PQP8"/>
<dbReference type="Pfam" id="PF11104">
    <property type="entry name" value="PilM_2"/>
    <property type="match status" value="1"/>
</dbReference>
<feature type="domain" description="SHS2" evidence="1">
    <location>
        <begin position="9"/>
        <end position="177"/>
    </location>
</feature>
<dbReference type="PANTHER" id="PTHR32432:SF3">
    <property type="entry name" value="ETHANOLAMINE UTILIZATION PROTEIN EUTJ"/>
    <property type="match status" value="1"/>
</dbReference>
<gene>
    <name evidence="2" type="ORF">LuPra_04185</name>
</gene>
<keyword evidence="3" id="KW-1185">Reference proteome</keyword>
<dbReference type="Proteomes" id="UP000076079">
    <property type="component" value="Chromosome"/>
</dbReference>
<protein>
    <submittedName>
        <fullName evidence="2">Type IV pilus assembly protein PilM</fullName>
    </submittedName>
</protein>